<evidence type="ECO:0000313" key="2">
    <source>
        <dbReference type="EMBL" id="RXN30809.1"/>
    </source>
</evidence>
<protein>
    <submittedName>
        <fullName evidence="2">Serine arginine repetitive matrix 4</fullName>
    </submittedName>
</protein>
<dbReference type="AlphaFoldDB" id="A0A498NG44"/>
<dbReference type="STRING" id="84645.A0A498NG44"/>
<reference evidence="2 3" key="1">
    <citation type="submission" date="2018-03" db="EMBL/GenBank/DDBJ databases">
        <title>Draft genome sequence of Rohu Carp (Labeo rohita).</title>
        <authorList>
            <person name="Das P."/>
            <person name="Kushwaha B."/>
            <person name="Joshi C.G."/>
            <person name="Kumar D."/>
            <person name="Nagpure N.S."/>
            <person name="Sahoo L."/>
            <person name="Das S.P."/>
            <person name="Bit A."/>
            <person name="Patnaik S."/>
            <person name="Meher P.K."/>
            <person name="Jayasankar P."/>
            <person name="Koringa P.G."/>
            <person name="Patel N.V."/>
            <person name="Hinsu A.T."/>
            <person name="Kumar R."/>
            <person name="Pandey M."/>
            <person name="Agarwal S."/>
            <person name="Srivastava S."/>
            <person name="Singh M."/>
            <person name="Iquebal M.A."/>
            <person name="Jaiswal S."/>
            <person name="Angadi U.B."/>
            <person name="Kumar N."/>
            <person name="Raza M."/>
            <person name="Shah T.M."/>
            <person name="Rai A."/>
            <person name="Jena J.K."/>
        </authorList>
    </citation>
    <scope>NUCLEOTIDE SEQUENCE [LARGE SCALE GENOMIC DNA]</scope>
    <source>
        <strain evidence="2">DASCIFA01</strain>
        <tissue evidence="2">Testis</tissue>
    </source>
</reference>
<gene>
    <name evidence="2" type="ORF">ROHU_017479</name>
</gene>
<sequence>MAGVLQGEKQLFEKFWKGTFKAVAMPRPESIIVASITARRAVTKLETAVSLVPKDDEEKAKTKDTVAEKHKKNGHMKRRGRKRHSHRRARRKETICRLSEGQGATLIADTGAGKQKLGVLPAWKTDMKTVKNLVSKMVAIHQLSTEATHAGTYVPFKEYSNCIMQVSPSRPGVEGLSKMVIVQDSISSKGKGHADYDSGNDTSSPPSSKTGITKSKVTGNGKFSCQDLTSPEKLRLGDGDNASDSGNSLTSYDSLVKKRAGTLIWRRHSLWVSSLIGIGVRLMIDIRIERGPAAEAYHPKADTQGAIPEADPCPQGGGGVNGAGGERFIASIRAFTESSRFCVAHTFTLKNVPSESAPPA</sequence>
<feature type="region of interest" description="Disordered" evidence="1">
    <location>
        <begin position="189"/>
        <end position="250"/>
    </location>
</feature>
<evidence type="ECO:0000313" key="3">
    <source>
        <dbReference type="Proteomes" id="UP000290572"/>
    </source>
</evidence>
<feature type="compositionally biased region" description="Basic residues" evidence="1">
    <location>
        <begin position="69"/>
        <end position="91"/>
    </location>
</feature>
<dbReference type="Proteomes" id="UP000290572">
    <property type="component" value="Unassembled WGS sequence"/>
</dbReference>
<feature type="compositionally biased region" description="Polar residues" evidence="1">
    <location>
        <begin position="199"/>
        <end position="229"/>
    </location>
</feature>
<keyword evidence="3" id="KW-1185">Reference proteome</keyword>
<accession>A0A498NG44</accession>
<proteinExistence type="predicted"/>
<name>A0A498NG44_LABRO</name>
<evidence type="ECO:0000256" key="1">
    <source>
        <dbReference type="SAM" id="MobiDB-lite"/>
    </source>
</evidence>
<dbReference type="EMBL" id="QBIY01011545">
    <property type="protein sequence ID" value="RXN30809.1"/>
    <property type="molecule type" value="Genomic_DNA"/>
</dbReference>
<organism evidence="2 3">
    <name type="scientific">Labeo rohita</name>
    <name type="common">Indian major carp</name>
    <name type="synonym">Cyprinus rohita</name>
    <dbReference type="NCBI Taxonomy" id="84645"/>
    <lineage>
        <taxon>Eukaryota</taxon>
        <taxon>Metazoa</taxon>
        <taxon>Chordata</taxon>
        <taxon>Craniata</taxon>
        <taxon>Vertebrata</taxon>
        <taxon>Euteleostomi</taxon>
        <taxon>Actinopterygii</taxon>
        <taxon>Neopterygii</taxon>
        <taxon>Teleostei</taxon>
        <taxon>Ostariophysi</taxon>
        <taxon>Cypriniformes</taxon>
        <taxon>Cyprinidae</taxon>
        <taxon>Labeoninae</taxon>
        <taxon>Labeonini</taxon>
        <taxon>Labeo</taxon>
    </lineage>
</organism>
<comment type="caution">
    <text evidence="2">The sequence shown here is derived from an EMBL/GenBank/DDBJ whole genome shotgun (WGS) entry which is preliminary data.</text>
</comment>
<feature type="region of interest" description="Disordered" evidence="1">
    <location>
        <begin position="56"/>
        <end position="92"/>
    </location>
</feature>
<feature type="compositionally biased region" description="Basic and acidic residues" evidence="1">
    <location>
        <begin position="56"/>
        <end position="68"/>
    </location>
</feature>